<evidence type="ECO:0000313" key="1">
    <source>
        <dbReference type="EMBL" id="POH64470.1"/>
    </source>
</evidence>
<dbReference type="Pfam" id="PF11209">
    <property type="entry name" value="LmeA"/>
    <property type="match status" value="1"/>
</dbReference>
<evidence type="ECO:0000313" key="2">
    <source>
        <dbReference type="EMBL" id="POH69093.1"/>
    </source>
</evidence>
<dbReference type="EMBL" id="PPXF01000046">
    <property type="protein sequence ID" value="POH64470.1"/>
    <property type="molecule type" value="Genomic_DNA"/>
</dbReference>
<name>A0A2S3ZDR8_9MICO</name>
<proteinExistence type="predicted"/>
<accession>A0A2S3ZL60</accession>
<comment type="caution">
    <text evidence="1">The sequence shown here is derived from an EMBL/GenBank/DDBJ whole genome shotgun (WGS) entry which is preliminary data.</text>
</comment>
<dbReference type="InterPro" id="IPR021373">
    <property type="entry name" value="DUF2993"/>
</dbReference>
<gene>
    <name evidence="1" type="ORF">C3B59_09770</name>
    <name evidence="2" type="ORF">C3B61_04200</name>
</gene>
<dbReference type="Proteomes" id="UP000237104">
    <property type="component" value="Unassembled WGS sequence"/>
</dbReference>
<protein>
    <recommendedName>
        <fullName evidence="5">DUF2993 domain-containing protein</fullName>
    </recommendedName>
</protein>
<evidence type="ECO:0000313" key="3">
    <source>
        <dbReference type="Proteomes" id="UP000237104"/>
    </source>
</evidence>
<accession>A0A2S3ZDR8</accession>
<dbReference type="OrthoDB" id="5116168at2"/>
<organism evidence="1 3">
    <name type="scientific">Cryobacterium zongtaii</name>
    <dbReference type="NCBI Taxonomy" id="1259217"/>
    <lineage>
        <taxon>Bacteria</taxon>
        <taxon>Bacillati</taxon>
        <taxon>Actinomycetota</taxon>
        <taxon>Actinomycetes</taxon>
        <taxon>Micrococcales</taxon>
        <taxon>Microbacteriaceae</taxon>
        <taxon>Cryobacterium</taxon>
    </lineage>
</organism>
<evidence type="ECO:0008006" key="5">
    <source>
        <dbReference type="Google" id="ProtNLM"/>
    </source>
</evidence>
<keyword evidence="4" id="KW-1185">Reference proteome</keyword>
<evidence type="ECO:0000313" key="4">
    <source>
        <dbReference type="Proteomes" id="UP000237340"/>
    </source>
</evidence>
<reference evidence="3 4" key="1">
    <citation type="submission" date="2018-01" db="EMBL/GenBank/DDBJ databases">
        <title>Cryobacterium sp. nov., from glaciers in China.</title>
        <authorList>
            <person name="Liu Q."/>
            <person name="Xin Y.-H."/>
        </authorList>
    </citation>
    <scope>NUCLEOTIDE SEQUENCE [LARGE SCALE GENOMIC DNA]</scope>
    <source>
        <strain evidence="1 3">TMB1-8</strain>
        <strain evidence="2 4">TMN-42</strain>
    </source>
</reference>
<dbReference type="AlphaFoldDB" id="A0A2S3ZDR8"/>
<sequence>MTPPARSSATAWVCSASRRRSACRSERSFVTSSTLPKRRRPARRLLVTLVVLLALVGIFFAADAGLRGYAQDRIASEIDAGLPAGVAGDVEAAIGGTSVIVQYLTGSFERVVLTAPTLTVNDVPASVSIVATGVPTDTTQPIDHVNGTIDLDQAALNTLLQSALAEADAAPAARNAELELGTDQVTYTGELSVFGLAVGYQATATPSVTDDSLVLTPTDARVTSGAGGLDVSGLLDLVLGNEPISVCLAGYLPQGVTLSDVQTTAERARITLESSTLTLTEQSLTTLGSCSTA</sequence>
<dbReference type="Proteomes" id="UP000237340">
    <property type="component" value="Unassembled WGS sequence"/>
</dbReference>
<dbReference type="EMBL" id="PPXD01000005">
    <property type="protein sequence ID" value="POH69093.1"/>
    <property type="molecule type" value="Genomic_DNA"/>
</dbReference>